<organism evidence="4 5">
    <name type="scientific">Sphaerulina musiva (strain SO2202)</name>
    <name type="common">Poplar stem canker fungus</name>
    <name type="synonym">Septoria musiva</name>
    <dbReference type="NCBI Taxonomy" id="692275"/>
    <lineage>
        <taxon>Eukaryota</taxon>
        <taxon>Fungi</taxon>
        <taxon>Dikarya</taxon>
        <taxon>Ascomycota</taxon>
        <taxon>Pezizomycotina</taxon>
        <taxon>Dothideomycetes</taxon>
        <taxon>Dothideomycetidae</taxon>
        <taxon>Mycosphaerellales</taxon>
        <taxon>Mycosphaerellaceae</taxon>
        <taxon>Sphaerulina</taxon>
    </lineage>
</organism>
<dbReference type="EMBL" id="KB456266">
    <property type="protein sequence ID" value="EMF11115.1"/>
    <property type="molecule type" value="Genomic_DNA"/>
</dbReference>
<dbReference type="RefSeq" id="XP_016759236.1">
    <property type="nucleotide sequence ID" value="XM_016901429.1"/>
</dbReference>
<feature type="signal peptide" evidence="2">
    <location>
        <begin position="1"/>
        <end position="22"/>
    </location>
</feature>
<proteinExistence type="predicted"/>
<accession>M3AWI9</accession>
<evidence type="ECO:0000313" key="4">
    <source>
        <dbReference type="EMBL" id="EMF11115.1"/>
    </source>
</evidence>
<dbReference type="AlphaFoldDB" id="M3AWI9"/>
<dbReference type="GeneID" id="27898566"/>
<name>M3AWI9_SPHMS</name>
<feature type="region of interest" description="Disordered" evidence="1">
    <location>
        <begin position="379"/>
        <end position="443"/>
    </location>
</feature>
<feature type="domain" description="PAN-3" evidence="3">
    <location>
        <begin position="124"/>
        <end position="154"/>
    </location>
</feature>
<protein>
    <recommendedName>
        <fullName evidence="3">PAN-3 domain-containing protein</fullName>
    </recommendedName>
</protein>
<evidence type="ECO:0000313" key="5">
    <source>
        <dbReference type="Proteomes" id="UP000016931"/>
    </source>
</evidence>
<feature type="chain" id="PRO_5004031864" description="PAN-3 domain-containing protein" evidence="2">
    <location>
        <begin position="23"/>
        <end position="537"/>
    </location>
</feature>
<keyword evidence="5" id="KW-1185">Reference proteome</keyword>
<evidence type="ECO:0000259" key="3">
    <source>
        <dbReference type="Pfam" id="PF08277"/>
    </source>
</evidence>
<dbReference type="Proteomes" id="UP000016931">
    <property type="component" value="Unassembled WGS sequence"/>
</dbReference>
<keyword evidence="2" id="KW-0732">Signal</keyword>
<feature type="compositionally biased region" description="Low complexity" evidence="1">
    <location>
        <begin position="402"/>
        <end position="435"/>
    </location>
</feature>
<evidence type="ECO:0000256" key="1">
    <source>
        <dbReference type="SAM" id="MobiDB-lite"/>
    </source>
</evidence>
<evidence type="ECO:0000256" key="2">
    <source>
        <dbReference type="SAM" id="SignalP"/>
    </source>
</evidence>
<dbReference type="Pfam" id="PF08277">
    <property type="entry name" value="PAN_3"/>
    <property type="match status" value="1"/>
</dbReference>
<dbReference type="InterPro" id="IPR006583">
    <property type="entry name" value="PAN-3_domain"/>
</dbReference>
<feature type="compositionally biased region" description="Low complexity" evidence="1">
    <location>
        <begin position="379"/>
        <end position="392"/>
    </location>
</feature>
<gene>
    <name evidence="4" type="ORF">SEPMUDRAFT_118422</name>
</gene>
<sequence length="537" mass="54510">MRQADGVAAASLLLLLLPCILAQQITSTISIPYCSTSPGLFTIYGSMTSAIPSNILSSNSQTPTAGLLSSSVSSVATPLASAYVDQYGGKYTVQFDTGLVGSTIPASRIDGLRKRQAIDIGTLDQTFEDCLESCTLTSACVAVAALDSTCQLFSSVRETVSLVGGKVAFNQERFLGFSNGTILPSSMATEASSAQGMASASAISSGGFRSSMPGLASMPGGSMTPLSQLPSTLAMETSTAGPLVSSFVTQDISPAGSSSDIMPSAALSTNTVTTILSSGAVLSATSEPLSTFSSAGDPTITLQVPSSLSTESSVSISSTSSTPTDQLVSTMTSDGEISYSTDLTITSSLSSLATPASASISSAASSSLALSSVASVSSSRSRAESSSSSSSPGPINASTFFSSPAVPTTTRTTTTTTSSSSSSSSPATPTSSRKPPTCPDDDGEDYIDTNGFIYIITCDIGFNDETIQTTTVQNFVDCITTCDAFNELPKDDEEVMGCGGVNFNSLAQTDNCLLMPGAEIAEMAGIWSAQLSGSIAE</sequence>
<reference evidence="4 5" key="1">
    <citation type="journal article" date="2012" name="PLoS Pathog.">
        <title>Diverse lifestyles and strategies of plant pathogenesis encoded in the genomes of eighteen Dothideomycetes fungi.</title>
        <authorList>
            <person name="Ohm R.A."/>
            <person name="Feau N."/>
            <person name="Henrissat B."/>
            <person name="Schoch C.L."/>
            <person name="Horwitz B.A."/>
            <person name="Barry K.W."/>
            <person name="Condon B.J."/>
            <person name="Copeland A.C."/>
            <person name="Dhillon B."/>
            <person name="Glaser F."/>
            <person name="Hesse C.N."/>
            <person name="Kosti I."/>
            <person name="LaButti K."/>
            <person name="Lindquist E.A."/>
            <person name="Lucas S."/>
            <person name="Salamov A.A."/>
            <person name="Bradshaw R.E."/>
            <person name="Ciuffetti L."/>
            <person name="Hamelin R.C."/>
            <person name="Kema G.H.J."/>
            <person name="Lawrence C."/>
            <person name="Scott J.A."/>
            <person name="Spatafora J.W."/>
            <person name="Turgeon B.G."/>
            <person name="de Wit P.J.G.M."/>
            <person name="Zhong S."/>
            <person name="Goodwin S.B."/>
            <person name="Grigoriev I.V."/>
        </authorList>
    </citation>
    <scope>NUCLEOTIDE SEQUENCE [LARGE SCALE GENOMIC DNA]</scope>
    <source>
        <strain evidence="4 5">SO2202</strain>
    </source>
</reference>
<dbReference type="HOGENOM" id="CLU_507309_0_0_1"/>